<dbReference type="NCBIfam" id="NF033545">
    <property type="entry name" value="transpos_IS630"/>
    <property type="match status" value="1"/>
</dbReference>
<dbReference type="InterPro" id="IPR047655">
    <property type="entry name" value="Transpos_IS630-like"/>
</dbReference>
<proteinExistence type="predicted"/>
<dbReference type="eggNOG" id="COG3335">
    <property type="taxonomic scope" value="Bacteria"/>
</dbReference>
<dbReference type="PANTHER" id="PTHR46564:SF1">
    <property type="entry name" value="TRANSPOSASE"/>
    <property type="match status" value="1"/>
</dbReference>
<gene>
    <name evidence="2" type="ORF">M23134_03366</name>
</gene>
<comment type="caution">
    <text evidence="2">The sequence shown here is derived from an EMBL/GenBank/DDBJ whole genome shotgun (WGS) entry which is preliminary data.</text>
</comment>
<dbReference type="InterPro" id="IPR036397">
    <property type="entry name" value="RNaseH_sf"/>
</dbReference>
<evidence type="ECO:0000313" key="3">
    <source>
        <dbReference type="Proteomes" id="UP000004095"/>
    </source>
</evidence>
<dbReference type="Gene3D" id="3.30.420.10">
    <property type="entry name" value="Ribonuclease H-like superfamily/Ribonuclease H"/>
    <property type="match status" value="1"/>
</dbReference>
<keyword evidence="3" id="KW-1185">Reference proteome</keyword>
<dbReference type="EMBL" id="AAWS01000043">
    <property type="protein sequence ID" value="EAY25792.1"/>
    <property type="molecule type" value="Genomic_DNA"/>
</dbReference>
<protein>
    <recommendedName>
        <fullName evidence="1">Tc1-like transposase DDE domain-containing protein</fullName>
    </recommendedName>
</protein>
<name>A1ZV14_MICM2</name>
<dbReference type="Pfam" id="PF13358">
    <property type="entry name" value="DDE_3"/>
    <property type="match status" value="1"/>
</dbReference>
<evidence type="ECO:0000259" key="1">
    <source>
        <dbReference type="Pfam" id="PF13358"/>
    </source>
</evidence>
<dbReference type="Proteomes" id="UP000004095">
    <property type="component" value="Unassembled WGS sequence"/>
</dbReference>
<feature type="domain" description="Tc1-like transposase DDE" evidence="1">
    <location>
        <begin position="12"/>
        <end position="155"/>
    </location>
</feature>
<dbReference type="PANTHER" id="PTHR46564">
    <property type="entry name" value="TRANSPOSASE"/>
    <property type="match status" value="1"/>
</dbReference>
<accession>A1ZV14</accession>
<reference evidence="2 3" key="1">
    <citation type="submission" date="2007-01" db="EMBL/GenBank/DDBJ databases">
        <authorList>
            <person name="Haygood M."/>
            <person name="Podell S."/>
            <person name="Anderson C."/>
            <person name="Hopkinson B."/>
            <person name="Roe K."/>
            <person name="Barbeau K."/>
            <person name="Gaasterland T."/>
            <person name="Ferriera S."/>
            <person name="Johnson J."/>
            <person name="Kravitz S."/>
            <person name="Beeson K."/>
            <person name="Sutton G."/>
            <person name="Rogers Y.-H."/>
            <person name="Friedman R."/>
            <person name="Frazier M."/>
            <person name="Venter J.C."/>
        </authorList>
    </citation>
    <scope>NUCLEOTIDE SEQUENCE [LARGE SCALE GENOMIC DNA]</scope>
    <source>
        <strain evidence="2 3">ATCC 23134</strain>
    </source>
</reference>
<sequence>MRKQAQKEGRVIFYGDESSFLLNPLKQRSYSPVGKTQHLPLWDKGFKSYMVCAAISEKGQLVYTHQKKPYDGEASVEFLKVLIKQTDIPVTLIWDGASIHHCKIVQEFLETLPEGRLLLVKQPSYSPELNASEQVWNYLKNVIMKNQVFPTVKKLGRKLKQILREFKNKKSIIKKFFENPDVAFY</sequence>
<evidence type="ECO:0000313" key="2">
    <source>
        <dbReference type="EMBL" id="EAY25792.1"/>
    </source>
</evidence>
<dbReference type="GO" id="GO:0003676">
    <property type="term" value="F:nucleic acid binding"/>
    <property type="evidence" value="ECO:0007669"/>
    <property type="project" value="InterPro"/>
</dbReference>
<dbReference type="AlphaFoldDB" id="A1ZV14"/>
<organism evidence="2 3">
    <name type="scientific">Microscilla marina ATCC 23134</name>
    <dbReference type="NCBI Taxonomy" id="313606"/>
    <lineage>
        <taxon>Bacteria</taxon>
        <taxon>Pseudomonadati</taxon>
        <taxon>Bacteroidota</taxon>
        <taxon>Cytophagia</taxon>
        <taxon>Cytophagales</taxon>
        <taxon>Microscillaceae</taxon>
        <taxon>Microscilla</taxon>
    </lineage>
</organism>
<dbReference type="InterPro" id="IPR038717">
    <property type="entry name" value="Tc1-like_DDE_dom"/>
</dbReference>